<evidence type="ECO:0000256" key="7">
    <source>
        <dbReference type="ARBA" id="ARBA00023212"/>
    </source>
</evidence>
<dbReference type="PANTHER" id="PTHR28618">
    <property type="entry name" value="CENTROSOMAL PROTEIN POC5"/>
    <property type="match status" value="1"/>
</dbReference>
<keyword evidence="6" id="KW-0175">Coiled coil</keyword>
<evidence type="ECO:0000256" key="1">
    <source>
        <dbReference type="ARBA" id="ARBA00004114"/>
    </source>
</evidence>
<name>H6WA40_SCHMD</name>
<proteinExistence type="evidence at transcript level"/>
<keyword evidence="8" id="KW-0131">Cell cycle</keyword>
<evidence type="ECO:0000256" key="9">
    <source>
        <dbReference type="ARBA" id="ARBA00031694"/>
    </source>
</evidence>
<dbReference type="PANTHER" id="PTHR28618:SF1">
    <property type="entry name" value="CENTROSOMAL PROTEIN POC5"/>
    <property type="match status" value="1"/>
</dbReference>
<evidence type="ECO:0000256" key="5">
    <source>
        <dbReference type="ARBA" id="ARBA00022737"/>
    </source>
</evidence>
<dbReference type="GO" id="GO:0005814">
    <property type="term" value="C:centriole"/>
    <property type="evidence" value="ECO:0007669"/>
    <property type="project" value="UniProtKB-SubCell"/>
</dbReference>
<dbReference type="AlphaFoldDB" id="H6WA40"/>
<organism evidence="11">
    <name type="scientific">Schmidtea mediterranea</name>
    <name type="common">Freshwater planarian flatworm</name>
    <dbReference type="NCBI Taxonomy" id="79327"/>
    <lineage>
        <taxon>Eukaryota</taxon>
        <taxon>Metazoa</taxon>
        <taxon>Spiralia</taxon>
        <taxon>Lophotrochozoa</taxon>
        <taxon>Platyhelminthes</taxon>
        <taxon>Rhabditophora</taxon>
        <taxon>Seriata</taxon>
        <taxon>Tricladida</taxon>
        <taxon>Continenticola</taxon>
        <taxon>Geoplanoidea</taxon>
        <taxon>Dugesiidae</taxon>
        <taxon>Schmidtea</taxon>
    </lineage>
</organism>
<reference evidence="11" key="1">
    <citation type="submission" date="2011-11" db="EMBL/GenBank/DDBJ databases">
        <authorList>
            <person name="Azimzadeh J.C."/>
        </authorList>
    </citation>
    <scope>NUCLEOTIDE SEQUENCE</scope>
</reference>
<comment type="similarity">
    <text evidence="2">Belongs to the POC5 family.</text>
</comment>
<accession>H6WA40</accession>
<comment type="subcellular location">
    <subcellularLocation>
        <location evidence="1">Cytoplasm</location>
        <location evidence="1">Cytoskeleton</location>
        <location evidence="1">Microtubule organizing center</location>
        <location evidence="1">Centrosome</location>
        <location evidence="1">Centriole</location>
    </subcellularLocation>
</comment>
<dbReference type="InterPro" id="IPR033351">
    <property type="entry name" value="POC5"/>
</dbReference>
<comment type="function">
    <text evidence="10">Essential for the assembly of the distal half of centrioles, required for centriole elongation. Acts as a negative regulator of centriole elongation.</text>
</comment>
<sequence length="284" mass="32202">FHENSILKKAFYGWKNSLEMTWKNRNNSKIERQAQSVCKQLVTEYEKQIIELRTEITKLQDENASMHTSRSATQDAVKKALLRGVCALNMETMSILNQNGILIENDLGCNTNNNFSGSNVSGKCKTQIDFMGCKIDNDDQPRFPLYNKSLMNANENLSYFSISDSLHNHIDEMEINNVENSNIYSKDKKPQYCKKKFLQNHGNSHKIKSDSSDFLAENNLIPKILISKNSAITVQAGNPTGSHTHSTNPSLNISIQKHTDNTVLSNHFIGHQLDGIADKKYFKK</sequence>
<keyword evidence="5" id="KW-0677">Repeat</keyword>
<evidence type="ECO:0000256" key="8">
    <source>
        <dbReference type="ARBA" id="ARBA00023306"/>
    </source>
</evidence>
<evidence type="ECO:0000256" key="6">
    <source>
        <dbReference type="ARBA" id="ARBA00023054"/>
    </source>
</evidence>
<keyword evidence="7" id="KW-0206">Cytoskeleton</keyword>
<keyword evidence="4" id="KW-0963">Cytoplasm</keyword>
<protein>
    <recommendedName>
        <fullName evidence="3">Centrosomal protein POC5</fullName>
    </recommendedName>
    <alternativeName>
        <fullName evidence="9">Protein of centriole 5</fullName>
    </alternativeName>
</protein>
<evidence type="ECO:0000256" key="2">
    <source>
        <dbReference type="ARBA" id="ARBA00010411"/>
    </source>
</evidence>
<evidence type="ECO:0000256" key="4">
    <source>
        <dbReference type="ARBA" id="ARBA00022490"/>
    </source>
</evidence>
<reference evidence="11" key="2">
    <citation type="journal article" date="2012" name="Science">
        <title>Centrosome loss in the evolution of planarians.</title>
        <authorList>
            <person name="Azimzadeh J."/>
            <person name="Wong M.L."/>
            <person name="Downhour D.M."/>
            <person name="Alvarado A.S."/>
            <person name="Marshall W.F."/>
        </authorList>
    </citation>
    <scope>NUCLEOTIDE SEQUENCE</scope>
</reference>
<evidence type="ECO:0000313" key="11">
    <source>
        <dbReference type="EMBL" id="AFB74722.1"/>
    </source>
</evidence>
<evidence type="ECO:0000256" key="3">
    <source>
        <dbReference type="ARBA" id="ARBA00014910"/>
    </source>
</evidence>
<evidence type="ECO:0000256" key="10">
    <source>
        <dbReference type="ARBA" id="ARBA00049959"/>
    </source>
</evidence>
<dbReference type="EMBL" id="JQ036192">
    <property type="protein sequence ID" value="AFB74722.1"/>
    <property type="molecule type" value="mRNA"/>
</dbReference>
<feature type="non-terminal residue" evidence="11">
    <location>
        <position position="1"/>
    </location>
</feature>